<organism evidence="1 2">
    <name type="scientific">Canna indica</name>
    <name type="common">Indian-shot</name>
    <dbReference type="NCBI Taxonomy" id="4628"/>
    <lineage>
        <taxon>Eukaryota</taxon>
        <taxon>Viridiplantae</taxon>
        <taxon>Streptophyta</taxon>
        <taxon>Embryophyta</taxon>
        <taxon>Tracheophyta</taxon>
        <taxon>Spermatophyta</taxon>
        <taxon>Magnoliopsida</taxon>
        <taxon>Liliopsida</taxon>
        <taxon>Zingiberales</taxon>
        <taxon>Cannaceae</taxon>
        <taxon>Canna</taxon>
    </lineage>
</organism>
<protein>
    <submittedName>
        <fullName evidence="1">Gibberellin 2-beta-dioxygenase 3</fullName>
    </submittedName>
</protein>
<keyword evidence="2" id="KW-1185">Reference proteome</keyword>
<proteinExistence type="predicted"/>
<reference evidence="1 2" key="1">
    <citation type="submission" date="2023-10" db="EMBL/GenBank/DDBJ databases">
        <title>Chromosome-scale genome assembly provides insights into flower coloration mechanisms of Canna indica.</title>
        <authorList>
            <person name="Li C."/>
        </authorList>
    </citation>
    <scope>NUCLEOTIDE SEQUENCE [LARGE SCALE GENOMIC DNA]</scope>
    <source>
        <tissue evidence="1">Flower</tissue>
    </source>
</reference>
<gene>
    <name evidence="1" type="ORF">Cni_G22178</name>
</gene>
<name>A0AAQ3QKZ1_9LILI</name>
<dbReference type="AlphaFoldDB" id="A0AAQ3QKZ1"/>
<evidence type="ECO:0000313" key="2">
    <source>
        <dbReference type="Proteomes" id="UP001327560"/>
    </source>
</evidence>
<dbReference type="EMBL" id="CP136896">
    <property type="protein sequence ID" value="WOL13408.1"/>
    <property type="molecule type" value="Genomic_DNA"/>
</dbReference>
<sequence>MFGPANPFSYGNKRISPNGDIGWVEYLLFLVTSNPSFPWSMVFLDDSSTASFRLISQRGVEQVPDGGEEVGRRGARIDGARVEDEAEGCTEQAGDGQISLFSSLTAAVAHPATPSTVFSFSSLAAPPAVSEMRDLGPDDPRDWRCSSMPHAMPSLTRDPKAIDHVLKAISALFASPSTYL</sequence>
<accession>A0AAQ3QKZ1</accession>
<evidence type="ECO:0000313" key="1">
    <source>
        <dbReference type="EMBL" id="WOL13408.1"/>
    </source>
</evidence>
<dbReference type="Proteomes" id="UP001327560">
    <property type="component" value="Chromosome 7"/>
</dbReference>